<dbReference type="Proteomes" id="UP001152484">
    <property type="component" value="Unassembled WGS sequence"/>
</dbReference>
<dbReference type="AlphaFoldDB" id="A0A9P0Z727"/>
<sequence length="134" mass="14930">MSDLCVDKKVRAGIWQPYPHLRIFFRKFARLSQSSSSSMCLLCYIAIDSMTRPLLRHHRSLVSAAATILILLISTSPLQSSLLVIFHGCTSDRSVFLDAFPPMLDPPSWIGVDSDFGLWVSASSPLMDNLSDSR</sequence>
<comment type="caution">
    <text evidence="1">The sequence shown here is derived from an EMBL/GenBank/DDBJ whole genome shotgun (WGS) entry which is preliminary data.</text>
</comment>
<proteinExistence type="predicted"/>
<gene>
    <name evidence="1" type="ORF">CEURO_LOCUS10692</name>
</gene>
<evidence type="ECO:0000313" key="2">
    <source>
        <dbReference type="Proteomes" id="UP001152484"/>
    </source>
</evidence>
<reference evidence="1" key="1">
    <citation type="submission" date="2022-07" db="EMBL/GenBank/DDBJ databases">
        <authorList>
            <person name="Macas J."/>
            <person name="Novak P."/>
            <person name="Neumann P."/>
        </authorList>
    </citation>
    <scope>NUCLEOTIDE SEQUENCE</scope>
</reference>
<dbReference type="EMBL" id="CAMAPE010000020">
    <property type="protein sequence ID" value="CAH9089036.1"/>
    <property type="molecule type" value="Genomic_DNA"/>
</dbReference>
<name>A0A9P0Z727_CUSEU</name>
<organism evidence="1 2">
    <name type="scientific">Cuscuta europaea</name>
    <name type="common">European dodder</name>
    <dbReference type="NCBI Taxonomy" id="41803"/>
    <lineage>
        <taxon>Eukaryota</taxon>
        <taxon>Viridiplantae</taxon>
        <taxon>Streptophyta</taxon>
        <taxon>Embryophyta</taxon>
        <taxon>Tracheophyta</taxon>
        <taxon>Spermatophyta</taxon>
        <taxon>Magnoliopsida</taxon>
        <taxon>eudicotyledons</taxon>
        <taxon>Gunneridae</taxon>
        <taxon>Pentapetalae</taxon>
        <taxon>asterids</taxon>
        <taxon>lamiids</taxon>
        <taxon>Solanales</taxon>
        <taxon>Convolvulaceae</taxon>
        <taxon>Cuscuteae</taxon>
        <taxon>Cuscuta</taxon>
        <taxon>Cuscuta subgen. Cuscuta</taxon>
    </lineage>
</organism>
<keyword evidence="2" id="KW-1185">Reference proteome</keyword>
<evidence type="ECO:0000313" key="1">
    <source>
        <dbReference type="EMBL" id="CAH9089036.1"/>
    </source>
</evidence>
<accession>A0A9P0Z727</accession>
<protein>
    <submittedName>
        <fullName evidence="1">Uncharacterized protein</fullName>
    </submittedName>
</protein>